<dbReference type="RefSeq" id="WP_033101687.1">
    <property type="nucleotide sequence ID" value="NZ_JACEIP010000024.1"/>
</dbReference>
<feature type="domain" description="General secretion pathway GspH" evidence="9">
    <location>
        <begin position="46"/>
        <end position="121"/>
    </location>
</feature>
<comment type="subcellular location">
    <subcellularLocation>
        <location evidence="1">Cell inner membrane</location>
        <topology evidence="1">Single-pass membrane protein</topology>
    </subcellularLocation>
</comment>
<keyword evidence="7 8" id="KW-0472">Membrane</keyword>
<protein>
    <submittedName>
        <fullName evidence="10">Prepilin-type N-terminal cleavage/methylation domain-containing protein</fullName>
    </submittedName>
</protein>
<accession>A0A7W1XCA6</accession>
<keyword evidence="2" id="KW-1003">Cell membrane</keyword>
<proteinExistence type="predicted"/>
<dbReference type="SUPFAM" id="SSF54523">
    <property type="entry name" value="Pili subunits"/>
    <property type="match status" value="1"/>
</dbReference>
<dbReference type="InterPro" id="IPR022346">
    <property type="entry name" value="T2SS_GspH"/>
</dbReference>
<evidence type="ECO:0000256" key="3">
    <source>
        <dbReference type="ARBA" id="ARBA00022481"/>
    </source>
</evidence>
<evidence type="ECO:0000313" key="11">
    <source>
        <dbReference type="Proteomes" id="UP000530514"/>
    </source>
</evidence>
<gene>
    <name evidence="10" type="ORF">H1164_13690</name>
</gene>
<evidence type="ECO:0000259" key="9">
    <source>
        <dbReference type="Pfam" id="PF12019"/>
    </source>
</evidence>
<evidence type="ECO:0000256" key="2">
    <source>
        <dbReference type="ARBA" id="ARBA00022475"/>
    </source>
</evidence>
<dbReference type="GO" id="GO:0015628">
    <property type="term" value="P:protein secretion by the type II secretion system"/>
    <property type="evidence" value="ECO:0007669"/>
    <property type="project" value="InterPro"/>
</dbReference>
<comment type="caution">
    <text evidence="10">The sequence shown here is derived from an EMBL/GenBank/DDBJ whole genome shotgun (WGS) entry which is preliminary data.</text>
</comment>
<evidence type="ECO:0000256" key="8">
    <source>
        <dbReference type="SAM" id="Phobius"/>
    </source>
</evidence>
<keyword evidence="3" id="KW-0488">Methylation</keyword>
<sequence length="144" mass="15959">MKHVGEQGWTLVEVLLILFVLGLMAAIALPALSVLGERAEREMFLDSLATQIQLAQLEAVSRESEVSLFLNPREIEVYQGEEEIRTIPVPDKYRLASNYKGNQVIFRETGQVQGGTIRILSAEKLVGKLVIQVASGRPKAELMP</sequence>
<dbReference type="Proteomes" id="UP000530514">
    <property type="component" value="Unassembled WGS sequence"/>
</dbReference>
<dbReference type="Pfam" id="PF12019">
    <property type="entry name" value="GspH"/>
    <property type="match status" value="1"/>
</dbReference>
<dbReference type="GO" id="GO:0005886">
    <property type="term" value="C:plasma membrane"/>
    <property type="evidence" value="ECO:0007669"/>
    <property type="project" value="UniProtKB-SubCell"/>
</dbReference>
<dbReference type="EMBL" id="JACEIP010000024">
    <property type="protein sequence ID" value="MBA4543938.1"/>
    <property type="molecule type" value="Genomic_DNA"/>
</dbReference>
<dbReference type="PIRSF" id="PIRSF021292">
    <property type="entry name" value="Competence_ComGD"/>
    <property type="match status" value="1"/>
</dbReference>
<evidence type="ECO:0000256" key="7">
    <source>
        <dbReference type="ARBA" id="ARBA00023136"/>
    </source>
</evidence>
<keyword evidence="11" id="KW-1185">Reference proteome</keyword>
<organism evidence="10 11">
    <name type="scientific">Thermoactinomyces daqus</name>
    <dbReference type="NCBI Taxonomy" id="1329516"/>
    <lineage>
        <taxon>Bacteria</taxon>
        <taxon>Bacillati</taxon>
        <taxon>Bacillota</taxon>
        <taxon>Bacilli</taxon>
        <taxon>Bacillales</taxon>
        <taxon>Thermoactinomycetaceae</taxon>
        <taxon>Thermoactinomyces</taxon>
    </lineage>
</organism>
<dbReference type="OrthoDB" id="2990208at2"/>
<keyword evidence="6 8" id="KW-1133">Transmembrane helix</keyword>
<feature type="transmembrane region" description="Helical" evidence="8">
    <location>
        <begin position="14"/>
        <end position="35"/>
    </location>
</feature>
<dbReference type="InterPro" id="IPR016785">
    <property type="entry name" value="ComGD"/>
</dbReference>
<dbReference type="InterPro" id="IPR045584">
    <property type="entry name" value="Pilin-like"/>
</dbReference>
<keyword evidence="4" id="KW-0997">Cell inner membrane</keyword>
<evidence type="ECO:0000256" key="1">
    <source>
        <dbReference type="ARBA" id="ARBA00004377"/>
    </source>
</evidence>
<dbReference type="Gene3D" id="3.30.700.10">
    <property type="entry name" value="Glycoprotein, Type 4 Pilin"/>
    <property type="match status" value="1"/>
</dbReference>
<evidence type="ECO:0000256" key="6">
    <source>
        <dbReference type="ARBA" id="ARBA00022989"/>
    </source>
</evidence>
<reference evidence="10 11" key="1">
    <citation type="submission" date="2020-07" db="EMBL/GenBank/DDBJ databases">
        <authorList>
            <person name="Feng H."/>
        </authorList>
    </citation>
    <scope>NUCLEOTIDE SEQUENCE [LARGE SCALE GENOMIC DNA]</scope>
    <source>
        <strain evidence="11">s-11</strain>
    </source>
</reference>
<evidence type="ECO:0000313" key="10">
    <source>
        <dbReference type="EMBL" id="MBA4543938.1"/>
    </source>
</evidence>
<evidence type="ECO:0000256" key="4">
    <source>
        <dbReference type="ARBA" id="ARBA00022519"/>
    </source>
</evidence>
<dbReference type="GO" id="GO:0030420">
    <property type="term" value="P:establishment of competence for transformation"/>
    <property type="evidence" value="ECO:0007669"/>
    <property type="project" value="InterPro"/>
</dbReference>
<keyword evidence="5 8" id="KW-0812">Transmembrane</keyword>
<name>A0A7W1XCA6_9BACL</name>
<dbReference type="AlphaFoldDB" id="A0A7W1XCA6"/>
<evidence type="ECO:0000256" key="5">
    <source>
        <dbReference type="ARBA" id="ARBA00022692"/>
    </source>
</evidence>
<dbReference type="GO" id="GO:0015627">
    <property type="term" value="C:type II protein secretion system complex"/>
    <property type="evidence" value="ECO:0007669"/>
    <property type="project" value="InterPro"/>
</dbReference>